<sequence>MKNRRADLRTGSVIRYPYLWARQSSKGETEGRKDRPAAVAVRLPRPDGDVLVLLAITSKAPLPDQRAVEIPEAEKKRAGLSAGMRLWIVIDEANVDVIGRSFYLLPDPALGSFSDGFFVPVVRRMIRERPFRSVDRTS</sequence>
<dbReference type="AlphaFoldDB" id="A0A1X7NT50"/>
<protein>
    <recommendedName>
        <fullName evidence="3">PemK-like, MazF-like toxin of type II toxin-antitoxin system</fullName>
    </recommendedName>
</protein>
<accession>A0A1X7NT50</accession>
<evidence type="ECO:0000313" key="2">
    <source>
        <dbReference type="Proteomes" id="UP000193083"/>
    </source>
</evidence>
<dbReference type="Proteomes" id="UP000193083">
    <property type="component" value="Unassembled WGS sequence"/>
</dbReference>
<dbReference type="RefSeq" id="WP_085464456.1">
    <property type="nucleotide sequence ID" value="NZ_FXBL01000004.1"/>
</dbReference>
<keyword evidence="2" id="KW-1185">Reference proteome</keyword>
<evidence type="ECO:0008006" key="3">
    <source>
        <dbReference type="Google" id="ProtNLM"/>
    </source>
</evidence>
<organism evidence="1 2">
    <name type="scientific">Mesorhizobium australicum</name>
    <dbReference type="NCBI Taxonomy" id="536018"/>
    <lineage>
        <taxon>Bacteria</taxon>
        <taxon>Pseudomonadati</taxon>
        <taxon>Pseudomonadota</taxon>
        <taxon>Alphaproteobacteria</taxon>
        <taxon>Hyphomicrobiales</taxon>
        <taxon>Phyllobacteriaceae</taxon>
        <taxon>Mesorhizobium</taxon>
    </lineage>
</organism>
<evidence type="ECO:0000313" key="1">
    <source>
        <dbReference type="EMBL" id="SMH41273.1"/>
    </source>
</evidence>
<dbReference type="OrthoDB" id="7432864at2"/>
<name>A0A1X7NT50_9HYPH</name>
<dbReference type="EMBL" id="FXBL01000004">
    <property type="protein sequence ID" value="SMH41273.1"/>
    <property type="molecule type" value="Genomic_DNA"/>
</dbReference>
<reference evidence="1 2" key="1">
    <citation type="submission" date="2017-04" db="EMBL/GenBank/DDBJ databases">
        <authorList>
            <person name="Afonso C.L."/>
            <person name="Miller P.J."/>
            <person name="Scott M.A."/>
            <person name="Spackman E."/>
            <person name="Goraichik I."/>
            <person name="Dimitrov K.M."/>
            <person name="Suarez D.L."/>
            <person name="Swayne D.E."/>
        </authorList>
    </citation>
    <scope>NUCLEOTIDE SEQUENCE [LARGE SCALE GENOMIC DNA]</scope>
    <source>
        <strain evidence="1 2">B5P</strain>
    </source>
</reference>
<proteinExistence type="predicted"/>
<gene>
    <name evidence="1" type="ORF">SAMN02982922_2516</name>
</gene>